<evidence type="ECO:0000313" key="1">
    <source>
        <dbReference type="EMBL" id="KFI19279.1"/>
    </source>
</evidence>
<reference evidence="1 2" key="1">
    <citation type="submission" date="2014-07" db="EMBL/GenBank/DDBJ databases">
        <title>Comparative analysis of Nitrosococcus oceani genome inventories of strains from Pacific and Atlantic gyres.</title>
        <authorList>
            <person name="Lim C.K."/>
            <person name="Wang L."/>
            <person name="Sayavedra-Soto L.A."/>
            <person name="Klotz M.G."/>
        </authorList>
    </citation>
    <scope>NUCLEOTIDE SEQUENCE [LARGE SCALE GENOMIC DNA]</scope>
    <source>
        <strain evidence="1 2">C-27</strain>
    </source>
</reference>
<dbReference type="Proteomes" id="UP000028839">
    <property type="component" value="Unassembled WGS sequence"/>
</dbReference>
<organism evidence="1 2">
    <name type="scientific">Nitrosococcus oceani C-27</name>
    <dbReference type="NCBI Taxonomy" id="314279"/>
    <lineage>
        <taxon>Bacteria</taxon>
        <taxon>Pseudomonadati</taxon>
        <taxon>Pseudomonadota</taxon>
        <taxon>Gammaproteobacteria</taxon>
        <taxon>Chromatiales</taxon>
        <taxon>Chromatiaceae</taxon>
        <taxon>Nitrosococcus</taxon>
    </lineage>
</organism>
<gene>
    <name evidence="1" type="ORF">IB75_10035</name>
</gene>
<protein>
    <submittedName>
        <fullName evidence="1">Uncharacterized protein</fullName>
    </submittedName>
</protein>
<dbReference type="HOGENOM" id="CLU_815935_0_0_6"/>
<proteinExistence type="predicted"/>
<dbReference type="InterPro" id="IPR011050">
    <property type="entry name" value="Pectin_lyase_fold/virulence"/>
</dbReference>
<dbReference type="EMBL" id="JPGN01000060">
    <property type="protein sequence ID" value="KFI19279.1"/>
    <property type="molecule type" value="Genomic_DNA"/>
</dbReference>
<comment type="caution">
    <text evidence="1">The sequence shown here is derived from an EMBL/GenBank/DDBJ whole genome shotgun (WGS) entry which is preliminary data.</text>
</comment>
<name>A0A0E2Z1A0_9GAMM</name>
<dbReference type="SUPFAM" id="SSF51126">
    <property type="entry name" value="Pectin lyase-like"/>
    <property type="match status" value="1"/>
</dbReference>
<accession>A0A0E2Z1A0</accession>
<dbReference type="AlphaFoldDB" id="A0A0E2Z1A0"/>
<sequence>MRMTRAEFQNYLDARAGHAIYLDPGLYEGPVEVPPQTSVIGIPGRTVIWGTGINDCPVMHFMPSSSERLNENLICSGLVIAADSKRVVPALRLSHWRYGRLSDIVVLSRSDGVILDGWHGSVAERIVCWSHNAWLYLTHDLKLPRVPGAKHTQTGIRLRSGDDLDAPWPAMYASFRDCVINGSSEESEYPAVEMERGKSGGHLNQISWEGGWIQRTKTAFRIKDASSRPHHFAFRSVGCEQITNFIDADGIDFVTIDSCTLQGPGRHWPALKVPACQRLTIRDTSAVGLIDFSNNHHASANLVAANSNVEGLASGSPDELYAYMILGYSIDGAHGIWKRP</sequence>
<evidence type="ECO:0000313" key="2">
    <source>
        <dbReference type="Proteomes" id="UP000028839"/>
    </source>
</evidence>